<protein>
    <recommendedName>
        <fullName evidence="7">Rieske domain-containing protein</fullName>
    </recommendedName>
</protein>
<dbReference type="Proteomes" id="UP001156641">
    <property type="component" value="Unassembled WGS sequence"/>
</dbReference>
<evidence type="ECO:0000256" key="3">
    <source>
        <dbReference type="ARBA" id="ARBA00022723"/>
    </source>
</evidence>
<dbReference type="Pfam" id="PF00848">
    <property type="entry name" value="Ring_hydroxyl_A"/>
    <property type="match status" value="1"/>
</dbReference>
<dbReference type="SUPFAM" id="SSF55961">
    <property type="entry name" value="Bet v1-like"/>
    <property type="match status" value="1"/>
</dbReference>
<keyword evidence="9" id="KW-1185">Reference proteome</keyword>
<dbReference type="PANTHER" id="PTHR43756">
    <property type="entry name" value="CHOLINE MONOOXYGENASE, CHLOROPLASTIC"/>
    <property type="match status" value="1"/>
</dbReference>
<keyword evidence="2" id="KW-0001">2Fe-2S</keyword>
<evidence type="ECO:0000256" key="5">
    <source>
        <dbReference type="ARBA" id="ARBA00023004"/>
    </source>
</evidence>
<dbReference type="InterPro" id="IPR017941">
    <property type="entry name" value="Rieske_2Fe-2S"/>
</dbReference>
<dbReference type="RefSeq" id="WP_284255955.1">
    <property type="nucleotide sequence ID" value="NZ_BSOS01000005.1"/>
</dbReference>
<dbReference type="PRINTS" id="PR00090">
    <property type="entry name" value="RNGDIOXGNASE"/>
</dbReference>
<gene>
    <name evidence="8" type="ORF">GCM10010909_01430</name>
</gene>
<dbReference type="InterPro" id="IPR036922">
    <property type="entry name" value="Rieske_2Fe-2S_sf"/>
</dbReference>
<dbReference type="PANTHER" id="PTHR43756:SF5">
    <property type="entry name" value="CHOLINE MONOOXYGENASE, CHLOROPLASTIC"/>
    <property type="match status" value="1"/>
</dbReference>
<dbReference type="CDD" id="cd08882">
    <property type="entry name" value="RHO_alpha_C_MupW-like"/>
    <property type="match status" value="1"/>
</dbReference>
<dbReference type="Pfam" id="PF00355">
    <property type="entry name" value="Rieske"/>
    <property type="match status" value="1"/>
</dbReference>
<dbReference type="InterPro" id="IPR001663">
    <property type="entry name" value="Rng_hydr_dOase-A"/>
</dbReference>
<dbReference type="Gene3D" id="2.102.10.10">
    <property type="entry name" value="Rieske [2Fe-2S] iron-sulphur domain"/>
    <property type="match status" value="1"/>
</dbReference>
<keyword evidence="6" id="KW-0411">Iron-sulfur</keyword>
<evidence type="ECO:0000259" key="7">
    <source>
        <dbReference type="PROSITE" id="PS51296"/>
    </source>
</evidence>
<sequence length="465" mass="52306">MGVDFSKIQDGFATAASPLTKDLLLHDSKPVEPALRETGNFLAPPKKIPFNRYFDRDFAKLEKEKVWKKCWQVVGREEDLPQVGDRKPYDAGELSYIIIRSGPNEFRALENACKHRGTRLCHTATSAPTIKCPFHAWEWNVDGSVKNIPSRWDFPSVTDEEYHLPEAKIGTWGGFIFINPDPDAGPLEDALGVLPKHFGPRESTDRFTYVGFRKKMRCNWKQAQEAFFEAYHVIETHPQIMTYNGDTTTSYDIWDDGKSQVSRSITPSAVPSGHLGDDASRLLAAEESLKTFALMFPGVELPKIKSAETGRAEVAEWRRQMMGAALGVDFSSCSDSYMLDATQYFMFPNFWPWFGEGLPLTYQFTPYGDNPDECVMETRLTLPIPANGQRPPASEIVDIDFDTPIASVPAMGIMSTIFDQDLSNLPLVQLGLHSTRDPQASATLGLYQESRIQAFHDMLDRKIAE</sequence>
<dbReference type="Gene3D" id="3.90.380.10">
    <property type="entry name" value="Naphthalene 1,2-dioxygenase Alpha Subunit, Chain A, domain 1"/>
    <property type="match status" value="1"/>
</dbReference>
<proteinExistence type="predicted"/>
<dbReference type="InterPro" id="IPR015879">
    <property type="entry name" value="Ring_hydroxy_dOase_asu_C_dom"/>
</dbReference>
<evidence type="ECO:0000256" key="4">
    <source>
        <dbReference type="ARBA" id="ARBA00023002"/>
    </source>
</evidence>
<evidence type="ECO:0000256" key="1">
    <source>
        <dbReference type="ARBA" id="ARBA00001962"/>
    </source>
</evidence>
<feature type="domain" description="Rieske" evidence="7">
    <location>
        <begin position="71"/>
        <end position="178"/>
    </location>
</feature>
<name>A0ABQ6A5T9_9PROT</name>
<keyword evidence="3" id="KW-0479">Metal-binding</keyword>
<organism evidence="8 9">
    <name type="scientific">Acidocella aquatica</name>
    <dbReference type="NCBI Taxonomy" id="1922313"/>
    <lineage>
        <taxon>Bacteria</taxon>
        <taxon>Pseudomonadati</taxon>
        <taxon>Pseudomonadota</taxon>
        <taxon>Alphaproteobacteria</taxon>
        <taxon>Acetobacterales</taxon>
        <taxon>Acidocellaceae</taxon>
        <taxon>Acidocella</taxon>
    </lineage>
</organism>
<accession>A0ABQ6A5T9</accession>
<evidence type="ECO:0000313" key="8">
    <source>
        <dbReference type="EMBL" id="GLR65465.1"/>
    </source>
</evidence>
<dbReference type="SUPFAM" id="SSF50022">
    <property type="entry name" value="ISP domain"/>
    <property type="match status" value="1"/>
</dbReference>
<dbReference type="EMBL" id="BSOS01000005">
    <property type="protein sequence ID" value="GLR65465.1"/>
    <property type="molecule type" value="Genomic_DNA"/>
</dbReference>
<evidence type="ECO:0000256" key="2">
    <source>
        <dbReference type="ARBA" id="ARBA00022714"/>
    </source>
</evidence>
<reference evidence="9" key="1">
    <citation type="journal article" date="2019" name="Int. J. Syst. Evol. Microbiol.">
        <title>The Global Catalogue of Microorganisms (GCM) 10K type strain sequencing project: providing services to taxonomists for standard genome sequencing and annotation.</title>
        <authorList>
            <consortium name="The Broad Institute Genomics Platform"/>
            <consortium name="The Broad Institute Genome Sequencing Center for Infectious Disease"/>
            <person name="Wu L."/>
            <person name="Ma J."/>
        </authorList>
    </citation>
    <scope>NUCLEOTIDE SEQUENCE [LARGE SCALE GENOMIC DNA]</scope>
    <source>
        <strain evidence="9">NBRC 112502</strain>
    </source>
</reference>
<keyword evidence="4" id="KW-0560">Oxidoreductase</keyword>
<comment type="caution">
    <text evidence="8">The sequence shown here is derived from an EMBL/GenBank/DDBJ whole genome shotgun (WGS) entry which is preliminary data.</text>
</comment>
<dbReference type="PROSITE" id="PS51296">
    <property type="entry name" value="RIESKE"/>
    <property type="match status" value="1"/>
</dbReference>
<comment type="cofactor">
    <cofactor evidence="1">
        <name>Fe cation</name>
        <dbReference type="ChEBI" id="CHEBI:24875"/>
    </cofactor>
</comment>
<keyword evidence="5" id="KW-0408">Iron</keyword>
<evidence type="ECO:0000313" key="9">
    <source>
        <dbReference type="Proteomes" id="UP001156641"/>
    </source>
</evidence>
<dbReference type="CDD" id="cd03469">
    <property type="entry name" value="Rieske_RO_Alpha_N"/>
    <property type="match status" value="1"/>
</dbReference>
<evidence type="ECO:0000256" key="6">
    <source>
        <dbReference type="ARBA" id="ARBA00023014"/>
    </source>
</evidence>